<reference evidence="1" key="1">
    <citation type="submission" date="2023-03" db="EMBL/GenBank/DDBJ databases">
        <title>Massive genome expansion in bonnet fungi (Mycena s.s.) driven by repeated elements and novel gene families across ecological guilds.</title>
        <authorList>
            <consortium name="Lawrence Berkeley National Laboratory"/>
            <person name="Harder C.B."/>
            <person name="Miyauchi S."/>
            <person name="Viragh M."/>
            <person name="Kuo A."/>
            <person name="Thoen E."/>
            <person name="Andreopoulos B."/>
            <person name="Lu D."/>
            <person name="Skrede I."/>
            <person name="Drula E."/>
            <person name="Henrissat B."/>
            <person name="Morin E."/>
            <person name="Kohler A."/>
            <person name="Barry K."/>
            <person name="LaButti K."/>
            <person name="Morin E."/>
            <person name="Salamov A."/>
            <person name="Lipzen A."/>
            <person name="Mereny Z."/>
            <person name="Hegedus B."/>
            <person name="Baldrian P."/>
            <person name="Stursova M."/>
            <person name="Weitz H."/>
            <person name="Taylor A."/>
            <person name="Grigoriev I.V."/>
            <person name="Nagy L.G."/>
            <person name="Martin F."/>
            <person name="Kauserud H."/>
        </authorList>
    </citation>
    <scope>NUCLEOTIDE SEQUENCE</scope>
    <source>
        <strain evidence="1">CBHHK200</strain>
    </source>
</reference>
<keyword evidence="2" id="KW-1185">Reference proteome</keyword>
<accession>A0AAD6WQG0</accession>
<evidence type="ECO:0000313" key="2">
    <source>
        <dbReference type="Proteomes" id="UP001218188"/>
    </source>
</evidence>
<evidence type="ECO:0000313" key="1">
    <source>
        <dbReference type="EMBL" id="KAJ7019881.1"/>
    </source>
</evidence>
<dbReference type="Proteomes" id="UP001218188">
    <property type="component" value="Unassembled WGS sequence"/>
</dbReference>
<sequence>MPHSKSWCWAAILRTEPIAAVDATGQAYHALRTLRVEEPDITVSALKAFFARSGCTLDELHIAAADLRENSYREELPEIRIIAAVEPADE</sequence>
<dbReference type="EMBL" id="JARJCM010000281">
    <property type="protein sequence ID" value="KAJ7019881.1"/>
    <property type="molecule type" value="Genomic_DNA"/>
</dbReference>
<proteinExistence type="predicted"/>
<dbReference type="AlphaFoldDB" id="A0AAD6WQG0"/>
<gene>
    <name evidence="1" type="ORF">C8F04DRAFT_1275786</name>
</gene>
<name>A0AAD6WQG0_9AGAR</name>
<protein>
    <submittedName>
        <fullName evidence="1">Uncharacterized protein</fullName>
    </submittedName>
</protein>
<organism evidence="1 2">
    <name type="scientific">Mycena alexandri</name>
    <dbReference type="NCBI Taxonomy" id="1745969"/>
    <lineage>
        <taxon>Eukaryota</taxon>
        <taxon>Fungi</taxon>
        <taxon>Dikarya</taxon>
        <taxon>Basidiomycota</taxon>
        <taxon>Agaricomycotina</taxon>
        <taxon>Agaricomycetes</taxon>
        <taxon>Agaricomycetidae</taxon>
        <taxon>Agaricales</taxon>
        <taxon>Marasmiineae</taxon>
        <taxon>Mycenaceae</taxon>
        <taxon>Mycena</taxon>
    </lineage>
</organism>
<comment type="caution">
    <text evidence="1">The sequence shown here is derived from an EMBL/GenBank/DDBJ whole genome shotgun (WGS) entry which is preliminary data.</text>
</comment>